<dbReference type="UniPathway" id="UPA00075">
    <property type="reaction ID" value="UER00336"/>
</dbReference>
<dbReference type="SMART" id="SM00998">
    <property type="entry name" value="ADSL_C"/>
    <property type="match status" value="1"/>
</dbReference>
<dbReference type="FunFam" id="1.20.200.10:FF:000008">
    <property type="entry name" value="Adenylosuccinate lyase"/>
    <property type="match status" value="1"/>
</dbReference>
<feature type="domain" description="Adenylosuccinate lyase C-terminal" evidence="13">
    <location>
        <begin position="349"/>
        <end position="429"/>
    </location>
</feature>
<evidence type="ECO:0000256" key="9">
    <source>
        <dbReference type="ARBA" id="ARBA00030717"/>
    </source>
</evidence>
<comment type="catalytic activity">
    <reaction evidence="10">
        <text>N(6)-(1,2-dicarboxyethyl)-AMP = fumarate + AMP</text>
        <dbReference type="Rhea" id="RHEA:16853"/>
        <dbReference type="ChEBI" id="CHEBI:29806"/>
        <dbReference type="ChEBI" id="CHEBI:57567"/>
        <dbReference type="ChEBI" id="CHEBI:456215"/>
        <dbReference type="EC" id="4.3.2.2"/>
    </reaction>
    <physiologicalReaction direction="left-to-right" evidence="10">
        <dbReference type="Rhea" id="RHEA:16854"/>
    </physiologicalReaction>
</comment>
<sequence>MIERYTRPEMGAIWTEENKFKAWLEVEILACEAWAELGEIPKEDVKKLRENASFNIERINEIELETRHDVVAFTRAVSETLGEERKWVHYGLTSTDVVDTALSYLVKQANDILQKDIENFIEILKEKAIEHKKTVMMGRTHGVHAEPTTFGLKLALWYEEMKRNLERFKNAADGIRVGKISGAVGTYANIDPFVEQYVCENLGLKASPISTQTLQRDRHADYMSTLALIATSIEKFGVEIRGLQKSETREVEEFFAKGQKGSSAMPHKRNPIGSENMAGLARLIRGYMMTAYENVPLWHERDISHSSAERVILPDATITLNYMLNRFANIVKNLTVFPENMKRNMERTFGLIYSQRVLLALIDKGMSREEAYDTVQPKAMEAWETQVPFRSLVEAEEKITSKLSSAEIEDCFDYNYHLKHVDMIFERLGLND</sequence>
<dbReference type="NCBIfam" id="TIGR00928">
    <property type="entry name" value="purB"/>
    <property type="match status" value="1"/>
</dbReference>
<reference evidence="14" key="1">
    <citation type="submission" date="2014-04" db="EMBL/GenBank/DDBJ databases">
        <title>Draft genome sequence of Bacillus azotoformans MEV2011, a (co-) denitrifying strain unable to grow in the presence of oxygen.</title>
        <authorList>
            <person name="Nielsen M."/>
            <person name="Schreiber L."/>
            <person name="Finster K."/>
            <person name="Schramm A."/>
        </authorList>
    </citation>
    <scope>NUCLEOTIDE SEQUENCE [LARGE SCALE GENOMIC DNA]</scope>
    <source>
        <strain evidence="14">MEV2011</strain>
    </source>
</reference>
<comment type="pathway">
    <text evidence="2 12">Purine metabolism; AMP biosynthesis via de novo pathway; AMP from IMP: step 2/2.</text>
</comment>
<dbReference type="InterPro" id="IPR020557">
    <property type="entry name" value="Fumarate_lyase_CS"/>
</dbReference>
<evidence type="ECO:0000256" key="5">
    <source>
        <dbReference type="ARBA" id="ARBA00017058"/>
    </source>
</evidence>
<evidence type="ECO:0000256" key="1">
    <source>
        <dbReference type="ARBA" id="ARBA00004706"/>
    </source>
</evidence>
<dbReference type="InterPro" id="IPR024083">
    <property type="entry name" value="Fumarase/histidase_N"/>
</dbReference>
<evidence type="ECO:0000256" key="12">
    <source>
        <dbReference type="RuleBase" id="RU361172"/>
    </source>
</evidence>
<dbReference type="PATRIC" id="fig|1348973.3.peg.4416"/>
<dbReference type="InterPro" id="IPR004769">
    <property type="entry name" value="Pur_lyase"/>
</dbReference>
<dbReference type="InterPro" id="IPR019468">
    <property type="entry name" value="AdenyloSucc_lyase_C"/>
</dbReference>
<dbReference type="PANTHER" id="PTHR43172:SF1">
    <property type="entry name" value="ADENYLOSUCCINATE LYASE"/>
    <property type="match status" value="1"/>
</dbReference>
<dbReference type="Gene3D" id="1.10.40.30">
    <property type="entry name" value="Fumarase/aspartase (C-terminal domain)"/>
    <property type="match status" value="1"/>
</dbReference>
<dbReference type="Pfam" id="PF10397">
    <property type="entry name" value="ADSL_C"/>
    <property type="match status" value="1"/>
</dbReference>
<dbReference type="RefSeq" id="WP_035198564.1">
    <property type="nucleotide sequence ID" value="NZ_JJRY01000031.1"/>
</dbReference>
<dbReference type="Gene3D" id="1.10.275.10">
    <property type="entry name" value="Fumarase/aspartase (N-terminal domain)"/>
    <property type="match status" value="1"/>
</dbReference>
<keyword evidence="6 12" id="KW-0658">Purine biosynthesis</keyword>
<dbReference type="PANTHER" id="PTHR43172">
    <property type="entry name" value="ADENYLOSUCCINATE LYASE"/>
    <property type="match status" value="1"/>
</dbReference>
<dbReference type="FunFam" id="1.10.275.10:FF:000006">
    <property type="entry name" value="Adenylosuccinate lyase"/>
    <property type="match status" value="1"/>
</dbReference>
<dbReference type="GO" id="GO:0004018">
    <property type="term" value="F:N6-(1,2-dicarboxyethyl)AMP AMP-lyase (fumarate-forming) activity"/>
    <property type="evidence" value="ECO:0007669"/>
    <property type="project" value="UniProtKB-UniRule"/>
</dbReference>
<dbReference type="InterPro" id="IPR008948">
    <property type="entry name" value="L-Aspartase-like"/>
</dbReference>
<name>A0A072NEW5_SCHAZ</name>
<evidence type="ECO:0000259" key="13">
    <source>
        <dbReference type="SMART" id="SM00998"/>
    </source>
</evidence>
<dbReference type="PRINTS" id="PR00149">
    <property type="entry name" value="FUMRATELYASE"/>
</dbReference>
<evidence type="ECO:0000256" key="4">
    <source>
        <dbReference type="ARBA" id="ARBA00012339"/>
    </source>
</evidence>
<accession>A0A072NEW5</accession>
<dbReference type="OrthoDB" id="9768878at2"/>
<evidence type="ECO:0000313" key="14">
    <source>
        <dbReference type="EMBL" id="KEF36244.1"/>
    </source>
</evidence>
<proteinExistence type="inferred from homology"/>
<dbReference type="EMBL" id="JJRY01000031">
    <property type="protein sequence ID" value="KEF36244.1"/>
    <property type="molecule type" value="Genomic_DNA"/>
</dbReference>
<dbReference type="PRINTS" id="PR00145">
    <property type="entry name" value="ARGSUCLYASE"/>
</dbReference>
<evidence type="ECO:0000256" key="3">
    <source>
        <dbReference type="ARBA" id="ARBA00008273"/>
    </source>
</evidence>
<dbReference type="PROSITE" id="PS00163">
    <property type="entry name" value="FUMARATE_LYASES"/>
    <property type="match status" value="1"/>
</dbReference>
<dbReference type="InterPro" id="IPR022761">
    <property type="entry name" value="Fumarate_lyase_N"/>
</dbReference>
<dbReference type="GO" id="GO:0006189">
    <property type="term" value="P:'de novo' IMP biosynthetic process"/>
    <property type="evidence" value="ECO:0007669"/>
    <property type="project" value="UniProtKB-UniPathway"/>
</dbReference>
<gene>
    <name evidence="14" type="ORF">M670_04551</name>
</gene>
<dbReference type="Proteomes" id="UP000027936">
    <property type="component" value="Unassembled WGS sequence"/>
</dbReference>
<dbReference type="UniPathway" id="UPA00074">
    <property type="reaction ID" value="UER00132"/>
</dbReference>
<dbReference type="EC" id="4.3.2.2" evidence="4 11"/>
<comment type="pathway">
    <text evidence="1 12">Purine metabolism; IMP biosynthesis via de novo pathway; 5-amino-1-(5-phospho-D-ribosyl)imidazole-4-carboxamide from 5-amino-1-(5-phospho-D-ribosyl)imidazole-4-carboxylate: step 2/2.</text>
</comment>
<dbReference type="InterPro" id="IPR000362">
    <property type="entry name" value="Fumarate_lyase_fam"/>
</dbReference>
<evidence type="ECO:0000256" key="10">
    <source>
        <dbReference type="ARBA" id="ARBA00049115"/>
    </source>
</evidence>
<protein>
    <recommendedName>
        <fullName evidence="5 11">Adenylosuccinate lyase</fullName>
        <shortName evidence="12">ASL</shortName>
        <ecNumber evidence="4 11">4.3.2.2</ecNumber>
    </recommendedName>
    <alternativeName>
        <fullName evidence="9 12">Adenylosuccinase</fullName>
    </alternativeName>
</protein>
<evidence type="ECO:0000256" key="8">
    <source>
        <dbReference type="ARBA" id="ARBA00024477"/>
    </source>
</evidence>
<dbReference type="GO" id="GO:0044208">
    <property type="term" value="P:'de novo' AMP biosynthetic process"/>
    <property type="evidence" value="ECO:0007669"/>
    <property type="project" value="UniProtKB-UniPathway"/>
</dbReference>
<comment type="catalytic activity">
    <reaction evidence="8">
        <text>(2S)-2-[5-amino-1-(5-phospho-beta-D-ribosyl)imidazole-4-carboxamido]succinate = 5-amino-1-(5-phospho-beta-D-ribosyl)imidazole-4-carboxamide + fumarate</text>
        <dbReference type="Rhea" id="RHEA:23920"/>
        <dbReference type="ChEBI" id="CHEBI:29806"/>
        <dbReference type="ChEBI" id="CHEBI:58443"/>
        <dbReference type="ChEBI" id="CHEBI:58475"/>
        <dbReference type="EC" id="4.3.2.2"/>
    </reaction>
    <physiologicalReaction direction="left-to-right" evidence="8">
        <dbReference type="Rhea" id="RHEA:23921"/>
    </physiologicalReaction>
</comment>
<dbReference type="FunFam" id="1.10.40.30:FF:000007">
    <property type="entry name" value="Adenylosuccinate lyase"/>
    <property type="match status" value="1"/>
</dbReference>
<comment type="caution">
    <text evidence="14">The sequence shown here is derived from an EMBL/GenBank/DDBJ whole genome shotgun (WGS) entry which is preliminary data.</text>
</comment>
<dbReference type="CDD" id="cd01360">
    <property type="entry name" value="Adenylsuccinate_lyase_1"/>
    <property type="match status" value="1"/>
</dbReference>
<comment type="similarity">
    <text evidence="3 12">Belongs to the lyase 1 family. Adenylosuccinate lyase subfamily.</text>
</comment>
<evidence type="ECO:0000256" key="6">
    <source>
        <dbReference type="ARBA" id="ARBA00022755"/>
    </source>
</evidence>
<evidence type="ECO:0000256" key="11">
    <source>
        <dbReference type="NCBIfam" id="TIGR00928"/>
    </source>
</evidence>
<dbReference type="GO" id="GO:0005829">
    <property type="term" value="C:cytosol"/>
    <property type="evidence" value="ECO:0007669"/>
    <property type="project" value="TreeGrafter"/>
</dbReference>
<evidence type="ECO:0000256" key="7">
    <source>
        <dbReference type="ARBA" id="ARBA00023239"/>
    </source>
</evidence>
<dbReference type="GO" id="GO:0070626">
    <property type="term" value="F:(S)-2-(5-amino-1-(5-phospho-D-ribosyl)imidazole-4-carboxamido) succinate lyase (fumarate-forming) activity"/>
    <property type="evidence" value="ECO:0007669"/>
    <property type="project" value="TreeGrafter"/>
</dbReference>
<evidence type="ECO:0000256" key="2">
    <source>
        <dbReference type="ARBA" id="ARBA00004734"/>
    </source>
</evidence>
<dbReference type="SUPFAM" id="SSF48557">
    <property type="entry name" value="L-aspartase-like"/>
    <property type="match status" value="1"/>
</dbReference>
<dbReference type="AlphaFoldDB" id="A0A072NEW5"/>
<organism evidence="14">
    <name type="scientific">Schinkia azotoformans MEV2011</name>
    <dbReference type="NCBI Taxonomy" id="1348973"/>
    <lineage>
        <taxon>Bacteria</taxon>
        <taxon>Bacillati</taxon>
        <taxon>Bacillota</taxon>
        <taxon>Bacilli</taxon>
        <taxon>Bacillales</taxon>
        <taxon>Bacillaceae</taxon>
        <taxon>Calidifontibacillus/Schinkia group</taxon>
        <taxon>Schinkia</taxon>
    </lineage>
</organism>
<dbReference type="Gene3D" id="1.20.200.10">
    <property type="entry name" value="Fumarase/aspartase (Central domain)"/>
    <property type="match status" value="1"/>
</dbReference>
<dbReference type="Pfam" id="PF00206">
    <property type="entry name" value="Lyase_1"/>
    <property type="match status" value="1"/>
</dbReference>
<keyword evidence="7 12" id="KW-0456">Lyase</keyword>